<gene>
    <name evidence="2" type="ORF">ZEAMMB73_Zm00001d003724</name>
</gene>
<evidence type="ECO:0000259" key="1">
    <source>
        <dbReference type="PROSITE" id="PS51925"/>
    </source>
</evidence>
<organism evidence="2">
    <name type="scientific">Zea mays</name>
    <name type="common">Maize</name>
    <dbReference type="NCBI Taxonomy" id="4577"/>
    <lineage>
        <taxon>Eukaryota</taxon>
        <taxon>Viridiplantae</taxon>
        <taxon>Streptophyta</taxon>
        <taxon>Embryophyta</taxon>
        <taxon>Tracheophyta</taxon>
        <taxon>Spermatophyta</taxon>
        <taxon>Magnoliopsida</taxon>
        <taxon>Liliopsida</taxon>
        <taxon>Poales</taxon>
        <taxon>Poaceae</taxon>
        <taxon>PACMAD clade</taxon>
        <taxon>Panicoideae</taxon>
        <taxon>Andropogonodae</taxon>
        <taxon>Andropogoneae</taxon>
        <taxon>Tripsacinae</taxon>
        <taxon>Zea</taxon>
    </lineage>
</organism>
<dbReference type="SUPFAM" id="SSF47592">
    <property type="entry name" value="SWIB/MDM2 domain"/>
    <property type="match status" value="1"/>
</dbReference>
<dbReference type="IntAct" id="A0A1D6EB49">
    <property type="interactions" value="1"/>
</dbReference>
<dbReference type="AlphaFoldDB" id="A0A1D6EB49"/>
<sequence length="140" mass="16126">MSHISFLRVCSYIKDNKLQDPTNNNILKCDEKLKTILLGRSKATPSELPMIVKLHFPKLPKYIAWRLPIVFPLWCQLPSKTSTFGSHSSRRNRHLPHNIFFRYLAKFYGCGHVFAGEPQGMFIATRITNPFEIFGVLGFS</sequence>
<dbReference type="CDD" id="cd10567">
    <property type="entry name" value="SWIB-MDM2_like"/>
    <property type="match status" value="1"/>
</dbReference>
<dbReference type="EMBL" id="CM007648">
    <property type="protein sequence ID" value="ONM17575.1"/>
    <property type="molecule type" value="Genomic_DNA"/>
</dbReference>
<name>A0A1D6EB49_MAIZE</name>
<dbReference type="STRING" id="4577.A0A1D6EB49"/>
<proteinExistence type="predicted"/>
<protein>
    <submittedName>
        <fullName evidence="2">SWIb domain-containing protein</fullName>
    </submittedName>
</protein>
<accession>A0A1D6EB49</accession>
<dbReference type="InterPro" id="IPR036885">
    <property type="entry name" value="SWIB_MDM2_dom_sf"/>
</dbReference>
<reference evidence="2" key="1">
    <citation type="submission" date="2015-12" db="EMBL/GenBank/DDBJ databases">
        <title>Update maize B73 reference genome by single molecule sequencing technologies.</title>
        <authorList>
            <consortium name="Maize Genome Sequencing Project"/>
            <person name="Ware D."/>
        </authorList>
    </citation>
    <scope>NUCLEOTIDE SEQUENCE [LARGE SCALE GENOMIC DNA]</scope>
    <source>
        <tissue evidence="2">Seedling</tissue>
    </source>
</reference>
<dbReference type="InterPro" id="IPR003121">
    <property type="entry name" value="SWIB_MDM2_domain"/>
</dbReference>
<feature type="domain" description="DM2" evidence="1">
    <location>
        <begin position="1"/>
        <end position="58"/>
    </location>
</feature>
<dbReference type="InParanoid" id="A0A1D6EB49"/>
<evidence type="ECO:0000313" key="2">
    <source>
        <dbReference type="EMBL" id="ONM17575.1"/>
    </source>
</evidence>
<dbReference type="Pfam" id="PF02201">
    <property type="entry name" value="SWIB"/>
    <property type="match status" value="1"/>
</dbReference>
<dbReference type="ExpressionAtlas" id="A0A1D6EB49">
    <property type="expression patterns" value="baseline"/>
</dbReference>
<dbReference type="PaxDb" id="4577-GRMZM2G148198_P01"/>
<dbReference type="Gene3D" id="1.10.245.10">
    <property type="entry name" value="SWIB/MDM2 domain"/>
    <property type="match status" value="1"/>
</dbReference>
<dbReference type="PROSITE" id="PS51925">
    <property type="entry name" value="SWIB_MDM2"/>
    <property type="match status" value="1"/>
</dbReference>